<proteinExistence type="predicted"/>
<sequence>MANAAGLTIGGMLWDGDDTVILLITREPGFWSLFTQSEEYQDGKSDPLDRWSERVIRNIGDELQAKPSFPSDGPPYPPFVSWAIKSGEAWSSPVQILVHRTAGMMLSLRGALRVKGRLSLSPLTAISPCKTCVDKPCQTFCPVNALTGETYDVIACQNHLRLPEGADCLKGGCIARRTCPVSLKSGRLPEQSEFHMRAFLK</sequence>
<evidence type="ECO:0000313" key="2">
    <source>
        <dbReference type="Proteomes" id="UP000640583"/>
    </source>
</evidence>
<protein>
    <submittedName>
        <fullName evidence="1">Ferredoxin</fullName>
    </submittedName>
</protein>
<accession>A0A8J7IE60</accession>
<dbReference type="EMBL" id="JADCKQ010000008">
    <property type="protein sequence ID" value="MBI1494354.1"/>
    <property type="molecule type" value="Genomic_DNA"/>
</dbReference>
<evidence type="ECO:0000313" key="1">
    <source>
        <dbReference type="EMBL" id="MBI1494354.1"/>
    </source>
</evidence>
<reference evidence="1" key="1">
    <citation type="submission" date="2020-10" db="EMBL/GenBank/DDBJ databases">
        <title>Paenihalocynthiibacter styelae gen. nov., sp. nov., isolated from stalked sea squirt Styela clava.</title>
        <authorList>
            <person name="Kim Y.-O."/>
            <person name="Yoon J.-H."/>
        </authorList>
    </citation>
    <scope>NUCLEOTIDE SEQUENCE</scope>
    <source>
        <strain evidence="1">MYP1-1</strain>
    </source>
</reference>
<organism evidence="1 2">
    <name type="scientific">Halocynthiibacter styelae</name>
    <dbReference type="NCBI Taxonomy" id="2761955"/>
    <lineage>
        <taxon>Bacteria</taxon>
        <taxon>Pseudomonadati</taxon>
        <taxon>Pseudomonadota</taxon>
        <taxon>Alphaproteobacteria</taxon>
        <taxon>Rhodobacterales</taxon>
        <taxon>Paracoccaceae</taxon>
        <taxon>Halocynthiibacter</taxon>
    </lineage>
</organism>
<name>A0A8J7IE60_9RHOB</name>
<comment type="caution">
    <text evidence="1">The sequence shown here is derived from an EMBL/GenBank/DDBJ whole genome shotgun (WGS) entry which is preliminary data.</text>
</comment>
<dbReference type="Proteomes" id="UP000640583">
    <property type="component" value="Unassembled WGS sequence"/>
</dbReference>
<gene>
    <name evidence="1" type="ORF">H1D41_11955</name>
</gene>
<keyword evidence="2" id="KW-1185">Reference proteome</keyword>
<dbReference type="RefSeq" id="WP_228849123.1">
    <property type="nucleotide sequence ID" value="NZ_JADCKQ010000008.1"/>
</dbReference>
<dbReference type="AlphaFoldDB" id="A0A8J7IE60"/>
<dbReference type="SUPFAM" id="SSF46548">
    <property type="entry name" value="alpha-helical ferredoxin"/>
    <property type="match status" value="1"/>
</dbReference>